<dbReference type="Pfam" id="PF11716">
    <property type="entry name" value="MDMPI_N"/>
    <property type="match status" value="1"/>
</dbReference>
<dbReference type="GO" id="GO:0046872">
    <property type="term" value="F:metal ion binding"/>
    <property type="evidence" value="ECO:0007669"/>
    <property type="project" value="InterPro"/>
</dbReference>
<sequence length="212" mass="23191">MPDHNTLSRLQDDNFSAFARALTEEEWDRPSLCAGWTNKDVLAHLALGLHLPLSRLLAAMARHRGSFDATNEDISRRYARHRTASELIDEFDRRRARPRGIGRLLPAPLMLGDHVVHHLDIALALGRPAALAREVAEAVLTVETTVPNPFVPATARARGLTLRAADTGWSRRGDPALEVVGAAEHLISVLAGRAHALRHLDGAGTTALARRM</sequence>
<comment type="caution">
    <text evidence="2">The sequence shown here is derived from an EMBL/GenBank/DDBJ whole genome shotgun (WGS) entry which is preliminary data.</text>
</comment>
<dbReference type="EMBL" id="BNCD01000019">
    <property type="protein sequence ID" value="GHH85730.1"/>
    <property type="molecule type" value="Genomic_DNA"/>
</dbReference>
<name>A0A919GJ02_9ACTN</name>
<feature type="domain" description="Mycothiol-dependent maleylpyruvate isomerase metal-binding" evidence="1">
    <location>
        <begin position="10"/>
        <end position="97"/>
    </location>
</feature>
<dbReference type="InterPro" id="IPR017517">
    <property type="entry name" value="Maleyloyr_isom"/>
</dbReference>
<dbReference type="RefSeq" id="WP_189936560.1">
    <property type="nucleotide sequence ID" value="NZ_BNCD01000019.1"/>
</dbReference>
<protein>
    <recommendedName>
        <fullName evidence="1">Mycothiol-dependent maleylpyruvate isomerase metal-binding domain-containing protein</fullName>
    </recommendedName>
</protein>
<evidence type="ECO:0000313" key="2">
    <source>
        <dbReference type="EMBL" id="GHH85730.1"/>
    </source>
</evidence>
<dbReference type="InterPro" id="IPR024344">
    <property type="entry name" value="MDMPI_metal-binding"/>
</dbReference>
<accession>A0A919GJ02</accession>
<gene>
    <name evidence="2" type="ORF">GCM10018793_54890</name>
</gene>
<dbReference type="Gene3D" id="1.20.120.450">
    <property type="entry name" value="dinb family like domain"/>
    <property type="match status" value="1"/>
</dbReference>
<reference evidence="2" key="2">
    <citation type="submission" date="2020-09" db="EMBL/GenBank/DDBJ databases">
        <authorList>
            <person name="Sun Q."/>
            <person name="Ohkuma M."/>
        </authorList>
    </citation>
    <scope>NUCLEOTIDE SEQUENCE</scope>
    <source>
        <strain evidence="2">JCM 5069</strain>
    </source>
</reference>
<dbReference type="NCBIfam" id="TIGR03083">
    <property type="entry name" value="maleylpyruvate isomerase family mycothiol-dependent enzyme"/>
    <property type="match status" value="1"/>
</dbReference>
<dbReference type="InterPro" id="IPR034660">
    <property type="entry name" value="DinB/YfiT-like"/>
</dbReference>
<dbReference type="SUPFAM" id="SSF109854">
    <property type="entry name" value="DinB/YfiT-like putative metalloenzymes"/>
    <property type="match status" value="1"/>
</dbReference>
<organism evidence="2 3">
    <name type="scientific">Streptomyces sulfonofaciens</name>
    <dbReference type="NCBI Taxonomy" id="68272"/>
    <lineage>
        <taxon>Bacteria</taxon>
        <taxon>Bacillati</taxon>
        <taxon>Actinomycetota</taxon>
        <taxon>Actinomycetes</taxon>
        <taxon>Kitasatosporales</taxon>
        <taxon>Streptomycetaceae</taxon>
        <taxon>Streptomyces</taxon>
    </lineage>
</organism>
<evidence type="ECO:0000259" key="1">
    <source>
        <dbReference type="Pfam" id="PF11716"/>
    </source>
</evidence>
<reference evidence="2" key="1">
    <citation type="journal article" date="2014" name="Int. J. Syst. Evol. Microbiol.">
        <title>Complete genome sequence of Corynebacterium casei LMG S-19264T (=DSM 44701T), isolated from a smear-ripened cheese.</title>
        <authorList>
            <consortium name="US DOE Joint Genome Institute (JGI-PGF)"/>
            <person name="Walter F."/>
            <person name="Albersmeier A."/>
            <person name="Kalinowski J."/>
            <person name="Ruckert C."/>
        </authorList>
    </citation>
    <scope>NUCLEOTIDE SEQUENCE</scope>
    <source>
        <strain evidence="2">JCM 5069</strain>
    </source>
</reference>
<dbReference type="Proteomes" id="UP000603708">
    <property type="component" value="Unassembled WGS sequence"/>
</dbReference>
<proteinExistence type="predicted"/>
<keyword evidence="3" id="KW-1185">Reference proteome</keyword>
<dbReference type="AlphaFoldDB" id="A0A919GJ02"/>
<evidence type="ECO:0000313" key="3">
    <source>
        <dbReference type="Proteomes" id="UP000603708"/>
    </source>
</evidence>